<dbReference type="PANTHER" id="PTHR10972">
    <property type="entry name" value="OXYSTEROL-BINDING PROTEIN-RELATED"/>
    <property type="match status" value="1"/>
</dbReference>
<keyword evidence="11" id="KW-1185">Reference proteome</keyword>
<dbReference type="SUPFAM" id="SSF50729">
    <property type="entry name" value="PH domain-like"/>
    <property type="match status" value="1"/>
</dbReference>
<evidence type="ECO:0000313" key="10">
    <source>
        <dbReference type="EMBL" id="KAL1409960.1"/>
    </source>
</evidence>
<keyword evidence="2" id="KW-0813">Transport</keyword>
<feature type="region of interest" description="Disordered" evidence="8">
    <location>
        <begin position="1"/>
        <end position="24"/>
    </location>
</feature>
<proteinExistence type="inferred from homology"/>
<feature type="compositionally biased region" description="Acidic residues" evidence="8">
    <location>
        <begin position="507"/>
        <end position="516"/>
    </location>
</feature>
<feature type="compositionally biased region" description="Basic and acidic residues" evidence="8">
    <location>
        <begin position="780"/>
        <end position="790"/>
    </location>
</feature>
<feature type="region of interest" description="Disordered" evidence="8">
    <location>
        <begin position="771"/>
        <end position="790"/>
    </location>
</feature>
<dbReference type="InterPro" id="IPR018494">
    <property type="entry name" value="Oxysterol-bd_CS"/>
</dbReference>
<evidence type="ECO:0000256" key="7">
    <source>
        <dbReference type="RuleBase" id="RU003844"/>
    </source>
</evidence>
<dbReference type="PROSITE" id="PS50297">
    <property type="entry name" value="ANK_REP_REGION"/>
    <property type="match status" value="1"/>
</dbReference>
<feature type="compositionally biased region" description="Polar residues" evidence="8">
    <location>
        <begin position="663"/>
        <end position="674"/>
    </location>
</feature>
<dbReference type="PROSITE" id="PS01013">
    <property type="entry name" value="OSBP"/>
    <property type="match status" value="1"/>
</dbReference>
<dbReference type="Gene3D" id="2.30.29.30">
    <property type="entry name" value="Pleckstrin-homology domain (PH domain)/Phosphotyrosine-binding domain (PTB)"/>
    <property type="match status" value="1"/>
</dbReference>
<feature type="domain" description="PH" evidence="9">
    <location>
        <begin position="285"/>
        <end position="383"/>
    </location>
</feature>
<accession>A0ABR3Q5E9</accession>
<comment type="caution">
    <text evidence="10">The sequence shown here is derived from an EMBL/GenBank/DDBJ whole genome shotgun (WGS) entry which is preliminary data.</text>
</comment>
<dbReference type="Gene3D" id="1.25.40.20">
    <property type="entry name" value="Ankyrin repeat-containing domain"/>
    <property type="match status" value="2"/>
</dbReference>
<feature type="compositionally biased region" description="Low complexity" evidence="8">
    <location>
        <begin position="450"/>
        <end position="460"/>
    </location>
</feature>
<dbReference type="InterPro" id="IPR001849">
    <property type="entry name" value="PH_domain"/>
</dbReference>
<comment type="similarity">
    <text evidence="1 7">Belongs to the OSBP family.</text>
</comment>
<dbReference type="PROSITE" id="PS50003">
    <property type="entry name" value="PH_DOMAIN"/>
    <property type="match status" value="1"/>
</dbReference>
<dbReference type="InterPro" id="IPR036770">
    <property type="entry name" value="Ankyrin_rpt-contain_sf"/>
</dbReference>
<feature type="repeat" description="ANK" evidence="6">
    <location>
        <begin position="215"/>
        <end position="247"/>
    </location>
</feature>
<dbReference type="PROSITE" id="PS50088">
    <property type="entry name" value="ANK_REPEAT"/>
    <property type="match status" value="1"/>
</dbReference>
<dbReference type="PANTHER" id="PTHR10972:SF205">
    <property type="entry name" value="OXYSTEROL-BINDING PROTEIN 1"/>
    <property type="match status" value="1"/>
</dbReference>
<dbReference type="InterPro" id="IPR002110">
    <property type="entry name" value="Ankyrin_rpt"/>
</dbReference>
<keyword evidence="4" id="KW-0445">Lipid transport</keyword>
<evidence type="ECO:0000256" key="8">
    <source>
        <dbReference type="SAM" id="MobiDB-lite"/>
    </source>
</evidence>
<protein>
    <recommendedName>
        <fullName evidence="9">PH domain-containing protein</fullName>
    </recommendedName>
</protein>
<evidence type="ECO:0000256" key="6">
    <source>
        <dbReference type="PROSITE-ProRule" id="PRU00023"/>
    </source>
</evidence>
<name>A0ABR3Q5E9_9TREE</name>
<keyword evidence="5" id="KW-0446">Lipid-binding</keyword>
<dbReference type="SUPFAM" id="SSF144000">
    <property type="entry name" value="Oxysterol-binding protein-like"/>
    <property type="match status" value="1"/>
</dbReference>
<dbReference type="Pfam" id="PF01237">
    <property type="entry name" value="Oxysterol_BP"/>
    <property type="match status" value="1"/>
</dbReference>
<dbReference type="GeneID" id="95985002"/>
<dbReference type="SMART" id="SM00248">
    <property type="entry name" value="ANK"/>
    <property type="match status" value="3"/>
</dbReference>
<evidence type="ECO:0000313" key="11">
    <source>
        <dbReference type="Proteomes" id="UP001565368"/>
    </source>
</evidence>
<evidence type="ECO:0000259" key="9">
    <source>
        <dbReference type="PROSITE" id="PS50003"/>
    </source>
</evidence>
<evidence type="ECO:0000256" key="2">
    <source>
        <dbReference type="ARBA" id="ARBA00022448"/>
    </source>
</evidence>
<feature type="region of interest" description="Disordered" evidence="8">
    <location>
        <begin position="388"/>
        <end position="518"/>
    </location>
</feature>
<feature type="region of interest" description="Disordered" evidence="8">
    <location>
        <begin position="663"/>
        <end position="710"/>
    </location>
</feature>
<evidence type="ECO:0000256" key="5">
    <source>
        <dbReference type="ARBA" id="ARBA00023121"/>
    </source>
</evidence>
<dbReference type="Proteomes" id="UP001565368">
    <property type="component" value="Unassembled WGS sequence"/>
</dbReference>
<dbReference type="Pfam" id="PF00169">
    <property type="entry name" value="PH"/>
    <property type="match status" value="1"/>
</dbReference>
<dbReference type="SMART" id="SM00233">
    <property type="entry name" value="PH"/>
    <property type="match status" value="1"/>
</dbReference>
<dbReference type="InterPro" id="IPR000648">
    <property type="entry name" value="Oxysterol-bd"/>
</dbReference>
<sequence>MASTATPIPQRGTPSRGQGELATSPATSLLASSAPSSALYNFRLLAALRSGFATEVQPFIDELATADPNSDAAHPGRLLGMAARVATIPIVQQILNSPNLKSPNLPVAPDTTATALHVASEVGRPEVVELLLNDPRIDDTIRDEQGRTPLECAATSEVVALIADSRAALQARFQSLLASYTASPLNSVEEGSTIVNFLENPRTASLNLNVLDAKSGTSLLHEAAHRRDLRLVELIVKRGADVFVRDRRGKRVLEHDKSGDERIRAYLKQFSNRDSIIQPKSDGRPPDLRGFLSKWVNYRQGWKTRWFVLENGVLSYYRTREDEQVACRGSIALANAQVVPNVDGTRFEVSSSTHTHSGQKFIMKSNLRGEIARWIQALRLNIEYYQKGGKGSQGPAVQVDRSDSRSVRTYAPSIAATTGTERALGSSLNELPPSDGFLHPGLQRSNTNLSGRSGRSGVSVNTPALTPGLSINSPGTPQPSRSGRTMSKGSQRRNLSPASKAGTLSEDALDNSDQDSIETTLGDQIPHEEQYELGIHNLKAQLELTEQLVGSIVTPPSTPDPNRLNPAYTRQHQVKEALRESLATLSQLFSKQSVMAQEREKFYLQRIKREVEARKLWEENLMAVAQQQAETDRLLNEAAQDNAKKRQALRQARGVLAELSTAASVETSPINPTQPLVAEPASMGSDFSPATPASPPRNRRRSSFVASESLRRSINGLPSSSLRDSVANIHEAASLMAAVDDSDQEDDDEFFDAIETGTIPNLRVYDSIDNAERPATPSRPADEKVNEHAAHHDDGTVVSYLARSSLEPYNHVRHRLPIDDDKRPSVSLWSILKSSIGKDLTKISFPVSFNECTSMLQRMAEDMEYDACLTVAAGEEDSLKRIAFVAAFAMSNYSSTIGRIAKPFNPMLSQSFEYAIPNRYRYVSEQVSHHPPISACYSEAPTWKYYGEVDAKNKFQGRYFEIRPTGVAHAELIIPESWVKSGLSYPKAGSEYPAGKVVEHYSWKKVTTNVSNFIMGNPIIDHYGDLVVTNHRTGETSTLTFKPRGWRGGNAFEIKGNVKDSGGNIVWDIAGRWDTQLIARRAGAGEKELDVNEQVEDTDEYIQLWRNTKKPPAPFNLTPYALTLNDIPKGLEEYLAPTDCRLRTDQRAFENAEYDKAQMLKSANEEKQRETRRLRAEGIIPPHEPRWFTSETDKDSGERVWIPKRADDGEVKFWHDREEQGPKPDGEKWTEVDHIFVEDTDA</sequence>
<organism evidence="10 11">
    <name type="scientific">Vanrija albida</name>
    <dbReference type="NCBI Taxonomy" id="181172"/>
    <lineage>
        <taxon>Eukaryota</taxon>
        <taxon>Fungi</taxon>
        <taxon>Dikarya</taxon>
        <taxon>Basidiomycota</taxon>
        <taxon>Agaricomycotina</taxon>
        <taxon>Tremellomycetes</taxon>
        <taxon>Trichosporonales</taxon>
        <taxon>Trichosporonaceae</taxon>
        <taxon>Vanrija</taxon>
    </lineage>
</organism>
<feature type="compositionally biased region" description="Polar residues" evidence="8">
    <location>
        <begin position="1"/>
        <end position="16"/>
    </location>
</feature>
<dbReference type="RefSeq" id="XP_069209904.1">
    <property type="nucleotide sequence ID" value="XM_069352486.1"/>
</dbReference>
<dbReference type="EMBL" id="JBBXJM010000003">
    <property type="protein sequence ID" value="KAL1409960.1"/>
    <property type="molecule type" value="Genomic_DNA"/>
</dbReference>
<gene>
    <name evidence="10" type="ORF">Q8F55_003959</name>
</gene>
<dbReference type="InterPro" id="IPR011993">
    <property type="entry name" value="PH-like_dom_sf"/>
</dbReference>
<evidence type="ECO:0000256" key="3">
    <source>
        <dbReference type="ARBA" id="ARBA00022553"/>
    </source>
</evidence>
<feature type="compositionally biased region" description="Polar residues" evidence="8">
    <location>
        <begin position="461"/>
        <end position="497"/>
    </location>
</feature>
<dbReference type="Gene3D" id="2.40.160.120">
    <property type="match status" value="1"/>
</dbReference>
<evidence type="ECO:0000256" key="1">
    <source>
        <dbReference type="ARBA" id="ARBA00008842"/>
    </source>
</evidence>
<dbReference type="Pfam" id="PF12796">
    <property type="entry name" value="Ank_2"/>
    <property type="match status" value="1"/>
</dbReference>
<keyword evidence="3" id="KW-0597">Phosphoprotein</keyword>
<reference evidence="10 11" key="1">
    <citation type="submission" date="2023-08" db="EMBL/GenBank/DDBJ databases">
        <title>Annotated Genome Sequence of Vanrija albida AlHP1.</title>
        <authorList>
            <person name="Herzog R."/>
        </authorList>
    </citation>
    <scope>NUCLEOTIDE SEQUENCE [LARGE SCALE GENOMIC DNA]</scope>
    <source>
        <strain evidence="10 11">AlHP1</strain>
    </source>
</reference>
<keyword evidence="6" id="KW-0040">ANK repeat</keyword>
<evidence type="ECO:0000256" key="4">
    <source>
        <dbReference type="ARBA" id="ARBA00023055"/>
    </source>
</evidence>
<dbReference type="SUPFAM" id="SSF48403">
    <property type="entry name" value="Ankyrin repeat"/>
    <property type="match status" value="1"/>
</dbReference>
<dbReference type="InterPro" id="IPR037239">
    <property type="entry name" value="OSBP_sf"/>
</dbReference>
<dbReference type="Pfam" id="PF00023">
    <property type="entry name" value="Ank"/>
    <property type="match status" value="1"/>
</dbReference>